<evidence type="ECO:0000256" key="1">
    <source>
        <dbReference type="SAM" id="MobiDB-lite"/>
    </source>
</evidence>
<feature type="region of interest" description="Disordered" evidence="1">
    <location>
        <begin position="40"/>
        <end position="63"/>
    </location>
</feature>
<evidence type="ECO:0000313" key="2">
    <source>
        <dbReference type="EMBL" id="GIX71535.1"/>
    </source>
</evidence>
<comment type="caution">
    <text evidence="2">The sequence shown here is derived from an EMBL/GenBank/DDBJ whole genome shotgun (WGS) entry which is preliminary data.</text>
</comment>
<dbReference type="AlphaFoldDB" id="A0AAV4MI37"/>
<name>A0AAV4MI37_9ARAC</name>
<gene>
    <name evidence="2" type="ORF">CDAR_81231</name>
</gene>
<dbReference type="Proteomes" id="UP001054837">
    <property type="component" value="Unassembled WGS sequence"/>
</dbReference>
<sequence length="112" mass="12386">MEPGKRERCSQKKLVLKTCSSIKFQICLLMKKYVRLSPKRLGTQPARSDKAFNAQNSKQLPTHSPSLATKTIFCTLKVKNLLARGEMNGCVAQEGCHGDTENLSQAACQGKM</sequence>
<organism evidence="2 3">
    <name type="scientific">Caerostris darwini</name>
    <dbReference type="NCBI Taxonomy" id="1538125"/>
    <lineage>
        <taxon>Eukaryota</taxon>
        <taxon>Metazoa</taxon>
        <taxon>Ecdysozoa</taxon>
        <taxon>Arthropoda</taxon>
        <taxon>Chelicerata</taxon>
        <taxon>Arachnida</taxon>
        <taxon>Araneae</taxon>
        <taxon>Araneomorphae</taxon>
        <taxon>Entelegynae</taxon>
        <taxon>Araneoidea</taxon>
        <taxon>Araneidae</taxon>
        <taxon>Caerostris</taxon>
    </lineage>
</organism>
<evidence type="ECO:0000313" key="3">
    <source>
        <dbReference type="Proteomes" id="UP001054837"/>
    </source>
</evidence>
<keyword evidence="3" id="KW-1185">Reference proteome</keyword>
<dbReference type="EMBL" id="BPLQ01000457">
    <property type="protein sequence ID" value="GIX71535.1"/>
    <property type="molecule type" value="Genomic_DNA"/>
</dbReference>
<feature type="compositionally biased region" description="Polar residues" evidence="1">
    <location>
        <begin position="53"/>
        <end position="63"/>
    </location>
</feature>
<accession>A0AAV4MI37</accession>
<proteinExistence type="predicted"/>
<reference evidence="2 3" key="1">
    <citation type="submission" date="2021-06" db="EMBL/GenBank/DDBJ databases">
        <title>Caerostris darwini draft genome.</title>
        <authorList>
            <person name="Kono N."/>
            <person name="Arakawa K."/>
        </authorList>
    </citation>
    <scope>NUCLEOTIDE SEQUENCE [LARGE SCALE GENOMIC DNA]</scope>
</reference>
<protein>
    <submittedName>
        <fullName evidence="2">Uncharacterized protein</fullName>
    </submittedName>
</protein>